<protein>
    <recommendedName>
        <fullName evidence="3">tRNA (32-2'-O)-methyltransferase regulator THADA</fullName>
    </recommendedName>
</protein>
<evidence type="ECO:0000256" key="2">
    <source>
        <dbReference type="ARBA" id="ARBA00022694"/>
    </source>
</evidence>
<feature type="domain" description="tRNA (32-2'-O)-methyltransferase regulator THADA-like TPR repeats region" evidence="5">
    <location>
        <begin position="498"/>
        <end position="760"/>
    </location>
</feature>
<reference evidence="7" key="1">
    <citation type="submission" date="2021-01" db="UniProtKB">
        <authorList>
            <consortium name="EnsemblMetazoa"/>
        </authorList>
    </citation>
    <scope>IDENTIFICATION</scope>
</reference>
<dbReference type="GeneID" id="136798709"/>
<evidence type="ECO:0000259" key="5">
    <source>
        <dbReference type="Pfam" id="PF25150"/>
    </source>
</evidence>
<accession>A0A7M5X7K8</accession>
<dbReference type="OrthoDB" id="73997at2759"/>
<evidence type="ECO:0000313" key="8">
    <source>
        <dbReference type="Proteomes" id="UP000594262"/>
    </source>
</evidence>
<dbReference type="InterPro" id="IPR016024">
    <property type="entry name" value="ARM-type_fold"/>
</dbReference>
<dbReference type="GO" id="GO:0005829">
    <property type="term" value="C:cytosol"/>
    <property type="evidence" value="ECO:0007669"/>
    <property type="project" value="TreeGrafter"/>
</dbReference>
<feature type="domain" description="DUF2428" evidence="4">
    <location>
        <begin position="891"/>
        <end position="1143"/>
    </location>
</feature>
<dbReference type="InterPro" id="IPR056843">
    <property type="entry name" value="THADA-like_TPR"/>
</dbReference>
<evidence type="ECO:0000259" key="4">
    <source>
        <dbReference type="Pfam" id="PF10350"/>
    </source>
</evidence>
<dbReference type="Pfam" id="PF10350">
    <property type="entry name" value="DUF2428"/>
    <property type="match status" value="1"/>
</dbReference>
<keyword evidence="8" id="KW-1185">Reference proteome</keyword>
<dbReference type="GO" id="GO:0030488">
    <property type="term" value="P:tRNA methylation"/>
    <property type="evidence" value="ECO:0007669"/>
    <property type="project" value="TreeGrafter"/>
</dbReference>
<dbReference type="RefSeq" id="XP_066911465.1">
    <property type="nucleotide sequence ID" value="XM_067055364.1"/>
</dbReference>
<dbReference type="PANTHER" id="PTHR14387:SF7">
    <property type="entry name" value="THYROID ADENOMA-ASSOCIATED PROTEIN"/>
    <property type="match status" value="1"/>
</dbReference>
<dbReference type="Proteomes" id="UP000594262">
    <property type="component" value="Unplaced"/>
</dbReference>
<organism evidence="7 8">
    <name type="scientific">Clytia hemisphaerica</name>
    <dbReference type="NCBI Taxonomy" id="252671"/>
    <lineage>
        <taxon>Eukaryota</taxon>
        <taxon>Metazoa</taxon>
        <taxon>Cnidaria</taxon>
        <taxon>Hydrozoa</taxon>
        <taxon>Hydroidolina</taxon>
        <taxon>Leptothecata</taxon>
        <taxon>Obeliida</taxon>
        <taxon>Clytiidae</taxon>
        <taxon>Clytia</taxon>
    </lineage>
</organism>
<evidence type="ECO:0000313" key="7">
    <source>
        <dbReference type="EnsemblMetazoa" id="CLYHEMP019093.1"/>
    </source>
</evidence>
<name>A0A7M5X7K8_9CNID</name>
<feature type="domain" description="tRNA (32-2'-O)-methyltransferase regulator THADA-like C-terminal TPR repeats region" evidence="6">
    <location>
        <begin position="1146"/>
        <end position="1297"/>
    </location>
</feature>
<keyword evidence="2" id="KW-0819">tRNA processing</keyword>
<dbReference type="Pfam" id="PF25151">
    <property type="entry name" value="TPR_Trm732_C"/>
    <property type="match status" value="1"/>
</dbReference>
<sequence length="1771" mass="200802">MSNRLKKKNSPTSLSFSSDVVHLLQKELSELDLSEDVCNQFKGIIACPSNGKDQLLLLKKVLKELKQNEDVLQNTLKILCCFFVYCKSKHPLRRTLSSFLSGIPKEYDVIFHKVMNQLINETLHNSSKCHSSELIGTQDKEKCEMVASLMENFVKGDQVIQNNANTVLAFLCSSLKLFTQMARNNEGPVIQTQMIHNCLFTLKTIISVLQKCENPMLLQSLNENLVLQIAQAASEIVADESFLIECRNAAAMVFPAILLHFSRFIENLLVNLSSETFSPPGHTLVDFIISTVVEFIKNMKSMSCVVVTLHAILVKLPSYLLVSSKKCTVDLFSLSLQKICCDCTDKNTMILSFKTFCLWVTTIISKNIYVAVITDSAIPFLITNVDHGIDTVRHSVTASLKECLGYLLKSNKRSIVEELTQKYVTNDFKSRGKLNVLSSLCEISSMKSVLSTRSTFPKDLLELLGDVDLASHATNVYKTASKKHLEELQSRNESLSKWNKTWISGISVGLMSDCKDTKSNMVNYIVPAMLKVNPLVLNYLLSEFNVNSSMVEFYTAVVFLKTARGMKNVSQEIFKIKRSSSEGHIWNGLMNFDLLKKCIVHIDDQVRLDVLSLVCSSIKTTDHVSEDDIELIKVFLRYNMAVENPSFRQQSVVCFKKVFTRIFAHTYQITKSRSPNKTQIVQLYSDFIAWFIAHVFDNLYLDAPYCQMSTTLELISLITTFLGENISSDVTKSISIDDVIKQTYTTKLLKCLHDTYDPNRLLVLSIFSKKPFFIIEFSQEKLLSLGDTAIQNLYSPQPDISSVAAYQLCFLSFSENVGDTAKDRHPCLTMLKNLFQHLLKQVSIMKMSLLKASQDAPIHGTLFAIRLLFQTHQWNLNHSTVKSNREDFNQFVNEFTKLGFDIIELVSPYVTNEAPEGQLCNVNLSDIFELLSVHGGDTVLQAHVARMILVCCWRSMKEVSLILGLFISHFVDPSSQDSLLSNEMFLDMWDMFNNIMLRSKHAGAYELASIGFLKLCTTLWISRDESLRTLPLNAVQDLIADLTSSEPMENAQVTRRSAGLPFYLQSLCSTEPEINGKASFSFLMSSLSELCFEHLQTHDINKTVIALNVLRAFYKDAKMCEDVFPYVAKGIMIALNGFGSSLWPIRNSCTLLFSSLMQRIFGVKKVKMTGREFFSRYPQLYPYLVEKTKLMSVTNESNTQLHPSVFPILLLLSHLYPSTIEGADSLMKLDVFLESILSLSGNPVYKTRTMTANALVPLVSLERAESVTKRILGDIKRHHEGTINQNAIHGCLLQLFRLIKKWASLPLRQVNVVFLMKLVLKETVGLFNDSNVNPISKKCLLDIVILLLQTNTGLNDAESTSIIKEYVKTGVLLLISHKKKDINENTSAGYALLLRGVTAFIMELLKAELLASNLVKLFNAKDNTVNSVADIFLYMLRLRHADVVGEITAKKDDVKLSSFEGLADGLLHLLVQEVEPKDRAFPKILSLFTTSLSSTLVNGKQLLEIFKKCMTKPIERQREEEILSCLSLISLMLKYDDVGKDGSKERLNHIWSYVFQCSLPEQSDAVRYNMAGMLCLLAEHACLEPINHYQLYYCALNLLNDCDADIRRHAAQEIHKAYSSHGNLDDEKSTPQPRYILHHVLYENIYQSLKRNPSLGFLFLVGLQKNQNAMNWFQQRGVKDERTISSLLTNEVTSVYQPFVVFEQGKDNPYWDDQMILEYSIRILDRFINSIKHRPEWTEKDKNIVLEYIGENNNKGNDKLTILVNKIRDIF</sequence>
<evidence type="ECO:0000256" key="1">
    <source>
        <dbReference type="ARBA" id="ARBA00010409"/>
    </source>
</evidence>
<dbReference type="EnsemblMetazoa" id="CLYHEMT019093.1">
    <property type="protein sequence ID" value="CLYHEMP019093.1"/>
    <property type="gene ID" value="CLYHEMG019093"/>
</dbReference>
<proteinExistence type="inferred from homology"/>
<dbReference type="PANTHER" id="PTHR14387">
    <property type="entry name" value="THADA/DEATH RECEPTOR INTERACTING PROTEIN"/>
    <property type="match status" value="1"/>
</dbReference>
<comment type="similarity">
    <text evidence="1">Belongs to the THADA family.</text>
</comment>
<dbReference type="InterPro" id="IPR051954">
    <property type="entry name" value="tRNA_methyltransferase_THADA"/>
</dbReference>
<dbReference type="InterPro" id="IPR019442">
    <property type="entry name" value="THADA/TRM732_DUF2428"/>
</dbReference>
<dbReference type="SUPFAM" id="SSF48371">
    <property type="entry name" value="ARM repeat"/>
    <property type="match status" value="1"/>
</dbReference>
<dbReference type="InterPro" id="IPR056842">
    <property type="entry name" value="THADA-like_TPR_C"/>
</dbReference>
<evidence type="ECO:0000259" key="6">
    <source>
        <dbReference type="Pfam" id="PF25151"/>
    </source>
</evidence>
<dbReference type="Pfam" id="PF25150">
    <property type="entry name" value="TPR_Trm732"/>
    <property type="match status" value="1"/>
</dbReference>
<evidence type="ECO:0000256" key="3">
    <source>
        <dbReference type="ARBA" id="ARBA00035698"/>
    </source>
</evidence>